<evidence type="ECO:0000256" key="5">
    <source>
        <dbReference type="PROSITE-ProRule" id="PRU01248"/>
    </source>
</evidence>
<feature type="domain" description="Core-binding (CB)" evidence="7">
    <location>
        <begin position="97"/>
        <end position="178"/>
    </location>
</feature>
<evidence type="ECO:0000256" key="2">
    <source>
        <dbReference type="ARBA" id="ARBA00022908"/>
    </source>
</evidence>
<dbReference type="Gene3D" id="3.30.160.390">
    <property type="entry name" value="Integrase, DNA-binding domain"/>
    <property type="match status" value="1"/>
</dbReference>
<evidence type="ECO:0000259" key="7">
    <source>
        <dbReference type="PROSITE" id="PS51900"/>
    </source>
</evidence>
<dbReference type="Pfam" id="PF13356">
    <property type="entry name" value="Arm-DNA-bind_3"/>
    <property type="match status" value="1"/>
</dbReference>
<keyword evidence="2" id="KW-0229">DNA integration</keyword>
<dbReference type="InterPro" id="IPR050808">
    <property type="entry name" value="Phage_Integrase"/>
</dbReference>
<dbReference type="Proteomes" id="UP001361239">
    <property type="component" value="Unassembled WGS sequence"/>
</dbReference>
<comment type="similarity">
    <text evidence="1">Belongs to the 'phage' integrase family.</text>
</comment>
<dbReference type="SUPFAM" id="SSF56349">
    <property type="entry name" value="DNA breaking-rejoining enzymes"/>
    <property type="match status" value="1"/>
</dbReference>
<evidence type="ECO:0000313" key="8">
    <source>
        <dbReference type="EMBL" id="MEJ5978814.1"/>
    </source>
</evidence>
<dbReference type="InterPro" id="IPR044068">
    <property type="entry name" value="CB"/>
</dbReference>
<dbReference type="GO" id="GO:0003677">
    <property type="term" value="F:DNA binding"/>
    <property type="evidence" value="ECO:0007669"/>
    <property type="project" value="UniProtKB-KW"/>
</dbReference>
<dbReference type="CDD" id="cd00801">
    <property type="entry name" value="INT_P4_C"/>
    <property type="match status" value="1"/>
</dbReference>
<organism evidence="8 9">
    <name type="scientific">Novosphingobium anseongense</name>
    <dbReference type="NCBI Taxonomy" id="3133436"/>
    <lineage>
        <taxon>Bacteria</taxon>
        <taxon>Pseudomonadati</taxon>
        <taxon>Pseudomonadota</taxon>
        <taxon>Alphaproteobacteria</taxon>
        <taxon>Sphingomonadales</taxon>
        <taxon>Sphingomonadaceae</taxon>
        <taxon>Novosphingobium</taxon>
    </lineage>
</organism>
<keyword evidence="9" id="KW-1185">Reference proteome</keyword>
<dbReference type="PANTHER" id="PTHR30629">
    <property type="entry name" value="PROPHAGE INTEGRASE"/>
    <property type="match status" value="1"/>
</dbReference>
<evidence type="ECO:0000256" key="4">
    <source>
        <dbReference type="ARBA" id="ARBA00023172"/>
    </source>
</evidence>
<dbReference type="InterPro" id="IPR002104">
    <property type="entry name" value="Integrase_catalytic"/>
</dbReference>
<dbReference type="InterPro" id="IPR013762">
    <property type="entry name" value="Integrase-like_cat_sf"/>
</dbReference>
<dbReference type="InterPro" id="IPR053876">
    <property type="entry name" value="Phage_int_M"/>
</dbReference>
<dbReference type="Pfam" id="PF22022">
    <property type="entry name" value="Phage_int_M"/>
    <property type="match status" value="1"/>
</dbReference>
<gene>
    <name evidence="8" type="ORF">WG901_19330</name>
</gene>
<dbReference type="PROSITE" id="PS51898">
    <property type="entry name" value="TYR_RECOMBINASE"/>
    <property type="match status" value="1"/>
</dbReference>
<dbReference type="Gene3D" id="1.10.443.10">
    <property type="entry name" value="Intergrase catalytic core"/>
    <property type="match status" value="1"/>
</dbReference>
<keyword evidence="4" id="KW-0233">DNA recombination</keyword>
<dbReference type="PANTHER" id="PTHR30629:SF2">
    <property type="entry name" value="PROPHAGE INTEGRASE INTS-RELATED"/>
    <property type="match status" value="1"/>
</dbReference>
<accession>A0ABU8S1I9</accession>
<dbReference type="InterPro" id="IPR011010">
    <property type="entry name" value="DNA_brk_join_enz"/>
</dbReference>
<sequence length="441" mass="50302">MLSDAKVRNAKPKSKPYKLTDSEQLYVLVTTAGGKKWRWNYTYEKKQKTLCLGAYPALSIVEARTKRDKARAVLDEGRDPGVVKKLRIEENLEAARSTFEKVARLWHAHSKSQWSSRHADDVLRSLERDVFPMIGKLPICDITPPLVLEPLQVVEARGAKETAHRLRQRISASFEYAIAQGWAEKDPSEKLGSVLKSVKRGRQPAITDLARLQKMIRDAEADYARPITRYALRFIALTAVRPNELHGGAWAEQQELDSAEPLWCIPAWRMKGDQDRKEDPNGDHLVPLARQSVDVLRAIWPLTGGGPYIFPNARNAHKPMSENAIGYLLHRAGYHGRHVPHGFRASFSTIMNEWVERHGKKHDREVLDLMLAHVPEKKVEGVYNRAAYLPRRRELAQIWADMLCEGLPEPELLMNLPAREVGRHRRRGRPLAVTDNFRFAA</sequence>
<evidence type="ECO:0000313" key="9">
    <source>
        <dbReference type="Proteomes" id="UP001361239"/>
    </source>
</evidence>
<dbReference type="RefSeq" id="WP_339588751.1">
    <property type="nucleotide sequence ID" value="NZ_JBBHJZ010000004.1"/>
</dbReference>
<dbReference type="InterPro" id="IPR010998">
    <property type="entry name" value="Integrase_recombinase_N"/>
</dbReference>
<evidence type="ECO:0000256" key="1">
    <source>
        <dbReference type="ARBA" id="ARBA00008857"/>
    </source>
</evidence>
<dbReference type="InterPro" id="IPR025166">
    <property type="entry name" value="Integrase_DNA_bind_dom"/>
</dbReference>
<evidence type="ECO:0000256" key="3">
    <source>
        <dbReference type="ARBA" id="ARBA00023125"/>
    </source>
</evidence>
<protein>
    <submittedName>
        <fullName evidence="8">Integrase arm-type DNA-binding domain-containing protein</fullName>
    </submittedName>
</protein>
<evidence type="ECO:0000259" key="6">
    <source>
        <dbReference type="PROSITE" id="PS51898"/>
    </source>
</evidence>
<comment type="caution">
    <text evidence="8">The sequence shown here is derived from an EMBL/GenBank/DDBJ whole genome shotgun (WGS) entry which is preliminary data.</text>
</comment>
<dbReference type="EMBL" id="JBBHJZ010000004">
    <property type="protein sequence ID" value="MEJ5978814.1"/>
    <property type="molecule type" value="Genomic_DNA"/>
</dbReference>
<proteinExistence type="inferred from homology"/>
<dbReference type="PROSITE" id="PS51900">
    <property type="entry name" value="CB"/>
    <property type="match status" value="1"/>
</dbReference>
<dbReference type="InterPro" id="IPR038488">
    <property type="entry name" value="Integrase_DNA-bd_sf"/>
</dbReference>
<reference evidence="8 9" key="1">
    <citation type="submission" date="2024-03" db="EMBL/GenBank/DDBJ databases">
        <authorList>
            <person name="Jo J.-H."/>
        </authorList>
    </citation>
    <scope>NUCLEOTIDE SEQUENCE [LARGE SCALE GENOMIC DNA]</scope>
    <source>
        <strain evidence="8 9">PS1R-30</strain>
    </source>
</reference>
<name>A0ABU8S1I9_9SPHN</name>
<feature type="domain" description="Tyr recombinase" evidence="6">
    <location>
        <begin position="202"/>
        <end position="400"/>
    </location>
</feature>
<keyword evidence="3 5" id="KW-0238">DNA-binding</keyword>
<dbReference type="Gene3D" id="1.10.150.130">
    <property type="match status" value="1"/>
</dbReference>